<protein>
    <recommendedName>
        <fullName evidence="1">Calponin-homology (CH) domain-containing protein</fullName>
    </recommendedName>
</protein>
<evidence type="ECO:0000313" key="5">
    <source>
        <dbReference type="Proteomes" id="UP000663852"/>
    </source>
</evidence>
<comment type="caution">
    <text evidence="2">The sequence shown here is derived from an EMBL/GenBank/DDBJ whole genome shotgun (WGS) entry which is preliminary data.</text>
</comment>
<dbReference type="EMBL" id="CAJNOR010002102">
    <property type="protein sequence ID" value="CAF1247965.1"/>
    <property type="molecule type" value="Genomic_DNA"/>
</dbReference>
<dbReference type="GO" id="GO:0015629">
    <property type="term" value="C:actin cytoskeleton"/>
    <property type="evidence" value="ECO:0007669"/>
    <property type="project" value="TreeGrafter"/>
</dbReference>
<dbReference type="AlphaFoldDB" id="A0A814NJ79"/>
<dbReference type="InterPro" id="IPR001997">
    <property type="entry name" value="Calponin/LIMCH1"/>
</dbReference>
<reference evidence="2" key="1">
    <citation type="submission" date="2021-02" db="EMBL/GenBank/DDBJ databases">
        <authorList>
            <person name="Nowell W R."/>
        </authorList>
    </citation>
    <scope>NUCLEOTIDE SEQUENCE</scope>
</reference>
<dbReference type="PROSITE" id="PS50021">
    <property type="entry name" value="CH"/>
    <property type="match status" value="1"/>
</dbReference>
<gene>
    <name evidence="2" type="ORF">EDS130_LOCUS19563</name>
    <name evidence="3" type="ORF">XAT740_LOCUS26097</name>
</gene>
<dbReference type="Pfam" id="PF00307">
    <property type="entry name" value="CH"/>
    <property type="match status" value="1"/>
</dbReference>
<dbReference type="PANTHER" id="PTHR47385:SF24">
    <property type="entry name" value="MUSCLE-SPECIFIC PROTEIN 20"/>
    <property type="match status" value="1"/>
</dbReference>
<dbReference type="Proteomes" id="UP000663852">
    <property type="component" value="Unassembled WGS sequence"/>
</dbReference>
<dbReference type="SUPFAM" id="SSF47576">
    <property type="entry name" value="Calponin-homology domain, CH-domain"/>
    <property type="match status" value="1"/>
</dbReference>
<organism evidence="2 5">
    <name type="scientific">Adineta ricciae</name>
    <name type="common">Rotifer</name>
    <dbReference type="NCBI Taxonomy" id="249248"/>
    <lineage>
        <taxon>Eukaryota</taxon>
        <taxon>Metazoa</taxon>
        <taxon>Spiralia</taxon>
        <taxon>Gnathifera</taxon>
        <taxon>Rotifera</taxon>
        <taxon>Eurotatoria</taxon>
        <taxon>Bdelloidea</taxon>
        <taxon>Adinetida</taxon>
        <taxon>Adinetidae</taxon>
        <taxon>Adineta</taxon>
    </lineage>
</organism>
<evidence type="ECO:0000313" key="2">
    <source>
        <dbReference type="EMBL" id="CAF1092668.1"/>
    </source>
</evidence>
<dbReference type="SMART" id="SM00033">
    <property type="entry name" value="CH"/>
    <property type="match status" value="1"/>
</dbReference>
<proteinExistence type="predicted"/>
<dbReference type="OrthoDB" id="15627at2759"/>
<dbReference type="Gene3D" id="1.10.418.10">
    <property type="entry name" value="Calponin-like domain"/>
    <property type="match status" value="1"/>
</dbReference>
<sequence length="141" mass="15816">MALDRAVKDKINLKQDPEQDKAAREWIEAVTGEKFSTDDYAEALHDGVLLCKLMNKLKPGSIPKIHTSGGPMKLRENIGLFQSAARAYGVSESEVFQAVDLFDKQNIQQVTLCIFALNRLAQKQNFSGPKLNYQTKLPTYD</sequence>
<dbReference type="InterPro" id="IPR036872">
    <property type="entry name" value="CH_dom_sf"/>
</dbReference>
<dbReference type="InterPro" id="IPR001715">
    <property type="entry name" value="CH_dom"/>
</dbReference>
<dbReference type="PRINTS" id="PR00888">
    <property type="entry name" value="SM22CALPONIN"/>
</dbReference>
<evidence type="ECO:0000313" key="4">
    <source>
        <dbReference type="Proteomes" id="UP000663828"/>
    </source>
</evidence>
<name>A0A814NJ79_ADIRI</name>
<dbReference type="EMBL" id="CAJNOJ010000094">
    <property type="protein sequence ID" value="CAF1092668.1"/>
    <property type="molecule type" value="Genomic_DNA"/>
</dbReference>
<accession>A0A814NJ79</accession>
<evidence type="ECO:0000259" key="1">
    <source>
        <dbReference type="PROSITE" id="PS50021"/>
    </source>
</evidence>
<dbReference type="InterPro" id="IPR003096">
    <property type="entry name" value="SM22_calponin"/>
</dbReference>
<dbReference type="GO" id="GO:0051015">
    <property type="term" value="F:actin filament binding"/>
    <property type="evidence" value="ECO:0007669"/>
    <property type="project" value="TreeGrafter"/>
</dbReference>
<dbReference type="PRINTS" id="PR00889">
    <property type="entry name" value="CALPONIN"/>
</dbReference>
<dbReference type="GO" id="GO:0031032">
    <property type="term" value="P:actomyosin structure organization"/>
    <property type="evidence" value="ECO:0007669"/>
    <property type="project" value="InterPro"/>
</dbReference>
<dbReference type="Proteomes" id="UP000663828">
    <property type="component" value="Unassembled WGS sequence"/>
</dbReference>
<dbReference type="PANTHER" id="PTHR47385">
    <property type="entry name" value="CALPONIN"/>
    <property type="match status" value="1"/>
</dbReference>
<keyword evidence="4" id="KW-1185">Reference proteome</keyword>
<dbReference type="InterPro" id="IPR050606">
    <property type="entry name" value="Calponin-like"/>
</dbReference>
<feature type="domain" description="Calponin-homology (CH)" evidence="1">
    <location>
        <begin position="17"/>
        <end position="121"/>
    </location>
</feature>
<evidence type="ECO:0000313" key="3">
    <source>
        <dbReference type="EMBL" id="CAF1247965.1"/>
    </source>
</evidence>
<dbReference type="GO" id="GO:0007015">
    <property type="term" value="P:actin filament organization"/>
    <property type="evidence" value="ECO:0007669"/>
    <property type="project" value="TreeGrafter"/>
</dbReference>